<comment type="subcellular location">
    <subcellularLocation>
        <location evidence="1">Membrane</location>
        <topology evidence="1">Multi-pass membrane protein</topology>
    </subcellularLocation>
</comment>
<dbReference type="Proteomes" id="UP000473826">
    <property type="component" value="Unassembled WGS sequence"/>
</dbReference>
<feature type="transmembrane region" description="Helical" evidence="8">
    <location>
        <begin position="143"/>
        <end position="163"/>
    </location>
</feature>
<dbReference type="GO" id="GO:0022857">
    <property type="term" value="F:transmembrane transporter activity"/>
    <property type="evidence" value="ECO:0007669"/>
    <property type="project" value="InterPro"/>
</dbReference>
<dbReference type="GO" id="GO:0016020">
    <property type="term" value="C:membrane"/>
    <property type="evidence" value="ECO:0007669"/>
    <property type="project" value="UniProtKB-SubCell"/>
</dbReference>
<gene>
    <name evidence="10" type="ORF">VHUM_02839</name>
</gene>
<evidence type="ECO:0000313" key="11">
    <source>
        <dbReference type="Proteomes" id="UP000473826"/>
    </source>
</evidence>
<dbReference type="Pfam" id="PF07690">
    <property type="entry name" value="MFS_1"/>
    <property type="match status" value="1"/>
</dbReference>
<name>A0A7D8V4D0_VANHU</name>
<keyword evidence="3 8" id="KW-0812">Transmembrane</keyword>
<evidence type="ECO:0000256" key="5">
    <source>
        <dbReference type="ARBA" id="ARBA00023136"/>
    </source>
</evidence>
<keyword evidence="11" id="KW-1185">Reference proteome</keyword>
<evidence type="ECO:0000256" key="1">
    <source>
        <dbReference type="ARBA" id="ARBA00004141"/>
    </source>
</evidence>
<reference evidence="10 11" key="1">
    <citation type="journal article" date="2019" name="PLoS Genet.">
        <title>Convergent evolution of linked mating-type loci in basidiomycete fungi.</title>
        <authorList>
            <person name="Sun S."/>
            <person name="Coelho M.A."/>
            <person name="Heitman J."/>
            <person name="Nowrousian M."/>
        </authorList>
    </citation>
    <scope>NUCLEOTIDE SEQUENCE [LARGE SCALE GENOMIC DNA]</scope>
    <source>
        <strain evidence="10 11">CBS 4282</strain>
    </source>
</reference>
<dbReference type="Gene3D" id="1.20.1250.20">
    <property type="entry name" value="MFS general substrate transporter like domains"/>
    <property type="match status" value="1"/>
</dbReference>
<evidence type="ECO:0000259" key="9">
    <source>
        <dbReference type="PROSITE" id="PS50850"/>
    </source>
</evidence>
<dbReference type="FunFam" id="1.20.1250.20:FF:000064">
    <property type="entry name" value="MFS allantoate transporter"/>
    <property type="match status" value="1"/>
</dbReference>
<feature type="domain" description="Major facilitator superfamily (MFS) profile" evidence="9">
    <location>
        <begin position="47"/>
        <end position="286"/>
    </location>
</feature>
<dbReference type="OrthoDB" id="6730379at2759"/>
<sequence>MTSYEDDKRGAALTATTSTEKVPVAPPSPAITDAEDRRIRRRIDWHILPIICTTYALQYLDKSCLAYASVMGFRQDTHLSLRQYSWLGSIFNLGYLAGAYPMTWGLHRFPLSKFAGATIVVWGWILCMMAVGHNFSGLMAIRFFLGFFEASITPSLMLLTSQWYKGREQGTRTGFWTSMNTVGGIFGGAVSYGLAKADHNGTLSIPGWKIIFVLLGLMTAAIGVIFALFIPDSIDTARFLDEDGKRIAKERVRGNLVVIGEKHWAWDQVLEACLDPKVCWAPMLYH</sequence>
<evidence type="ECO:0000256" key="2">
    <source>
        <dbReference type="ARBA" id="ARBA00022448"/>
    </source>
</evidence>
<feature type="transmembrane region" description="Helical" evidence="8">
    <location>
        <begin position="175"/>
        <end position="195"/>
    </location>
</feature>
<feature type="compositionally biased region" description="Basic and acidic residues" evidence="7">
    <location>
        <begin position="1"/>
        <end position="10"/>
    </location>
</feature>
<proteinExistence type="inferred from homology"/>
<dbReference type="InterPro" id="IPR020846">
    <property type="entry name" value="MFS_dom"/>
</dbReference>
<evidence type="ECO:0000256" key="8">
    <source>
        <dbReference type="SAM" id="Phobius"/>
    </source>
</evidence>
<keyword evidence="5 8" id="KW-0472">Membrane</keyword>
<comment type="caution">
    <text evidence="10">The sequence shown here is derived from an EMBL/GenBank/DDBJ whole genome shotgun (WGS) entry which is preliminary data.</text>
</comment>
<evidence type="ECO:0000313" key="10">
    <source>
        <dbReference type="EMBL" id="TXT08711.1"/>
    </source>
</evidence>
<feature type="transmembrane region" description="Helical" evidence="8">
    <location>
        <begin position="207"/>
        <end position="230"/>
    </location>
</feature>
<evidence type="ECO:0000256" key="7">
    <source>
        <dbReference type="SAM" id="MobiDB-lite"/>
    </source>
</evidence>
<evidence type="ECO:0000256" key="3">
    <source>
        <dbReference type="ARBA" id="ARBA00022692"/>
    </source>
</evidence>
<feature type="region of interest" description="Disordered" evidence="7">
    <location>
        <begin position="1"/>
        <end position="31"/>
    </location>
</feature>
<evidence type="ECO:0000256" key="6">
    <source>
        <dbReference type="ARBA" id="ARBA00037968"/>
    </source>
</evidence>
<protein>
    <recommendedName>
        <fullName evidence="9">Major facilitator superfamily (MFS) profile domain-containing protein</fullName>
    </recommendedName>
</protein>
<keyword evidence="2" id="KW-0813">Transport</keyword>
<feature type="transmembrane region" description="Helical" evidence="8">
    <location>
        <begin position="114"/>
        <end position="131"/>
    </location>
</feature>
<comment type="similarity">
    <text evidence="6">Belongs to the major facilitator superfamily. Allantoate permease family.</text>
</comment>
<dbReference type="EMBL" id="QKWK01000007">
    <property type="protein sequence ID" value="TXT08711.1"/>
    <property type="molecule type" value="Genomic_DNA"/>
</dbReference>
<dbReference type="PANTHER" id="PTHR43791">
    <property type="entry name" value="PERMEASE-RELATED"/>
    <property type="match status" value="1"/>
</dbReference>
<evidence type="ECO:0000256" key="4">
    <source>
        <dbReference type="ARBA" id="ARBA00022989"/>
    </source>
</evidence>
<accession>A0A7D8V4D0</accession>
<dbReference type="InterPro" id="IPR036259">
    <property type="entry name" value="MFS_trans_sf"/>
</dbReference>
<dbReference type="PROSITE" id="PS50850">
    <property type="entry name" value="MFS"/>
    <property type="match status" value="1"/>
</dbReference>
<dbReference type="SUPFAM" id="SSF103473">
    <property type="entry name" value="MFS general substrate transporter"/>
    <property type="match status" value="1"/>
</dbReference>
<dbReference type="PANTHER" id="PTHR43791:SF1">
    <property type="entry name" value="ALLANTOATE PERMEASE"/>
    <property type="match status" value="1"/>
</dbReference>
<dbReference type="InterPro" id="IPR011701">
    <property type="entry name" value="MFS"/>
</dbReference>
<keyword evidence="4 8" id="KW-1133">Transmembrane helix</keyword>
<organism evidence="10 11">
    <name type="scientific">Vanrija humicola</name>
    <name type="common">Yeast</name>
    <name type="synonym">Cryptococcus humicola</name>
    <dbReference type="NCBI Taxonomy" id="5417"/>
    <lineage>
        <taxon>Eukaryota</taxon>
        <taxon>Fungi</taxon>
        <taxon>Dikarya</taxon>
        <taxon>Basidiomycota</taxon>
        <taxon>Agaricomycotina</taxon>
        <taxon>Tremellomycetes</taxon>
        <taxon>Trichosporonales</taxon>
        <taxon>Trichosporonaceae</taxon>
        <taxon>Vanrija</taxon>
    </lineage>
</organism>
<feature type="transmembrane region" description="Helical" evidence="8">
    <location>
        <begin position="84"/>
        <end position="102"/>
    </location>
</feature>
<dbReference type="AlphaFoldDB" id="A0A7D8V4D0"/>